<organism evidence="2">
    <name type="scientific">uncultured Desulfobacterium sp</name>
    <dbReference type="NCBI Taxonomy" id="201089"/>
    <lineage>
        <taxon>Bacteria</taxon>
        <taxon>Pseudomonadati</taxon>
        <taxon>Thermodesulfobacteriota</taxon>
        <taxon>Desulfobacteria</taxon>
        <taxon>Desulfobacterales</taxon>
        <taxon>Desulfobacteriaceae</taxon>
        <taxon>Desulfobacterium</taxon>
        <taxon>environmental samples</taxon>
    </lineage>
</organism>
<protein>
    <recommendedName>
        <fullName evidence="1">TubC N-terminal docking domain-containing protein</fullName>
    </recommendedName>
</protein>
<name>A0A445N1U8_9BACT</name>
<dbReference type="AlphaFoldDB" id="A0A445N1U8"/>
<evidence type="ECO:0000259" key="1">
    <source>
        <dbReference type="Pfam" id="PF18563"/>
    </source>
</evidence>
<evidence type="ECO:0000313" key="2">
    <source>
        <dbReference type="EMBL" id="SPD75673.1"/>
    </source>
</evidence>
<gene>
    <name evidence="2" type="ORF">PITCH_A720013</name>
</gene>
<accession>A0A445N1U8</accession>
<reference evidence="2" key="1">
    <citation type="submission" date="2018-01" db="EMBL/GenBank/DDBJ databases">
        <authorList>
            <person name="Regsiter A."/>
            <person name="William W."/>
        </authorList>
    </citation>
    <scope>NUCLEOTIDE SEQUENCE</scope>
    <source>
        <strain evidence="2">TRIP AH-1</strain>
    </source>
</reference>
<feature type="domain" description="TubC N-terminal docking" evidence="1">
    <location>
        <begin position="4"/>
        <end position="52"/>
    </location>
</feature>
<dbReference type="InterPro" id="IPR041464">
    <property type="entry name" value="TubC_N"/>
</dbReference>
<dbReference type="InterPro" id="IPR044894">
    <property type="entry name" value="TubC_N_sf"/>
</dbReference>
<dbReference type="Gene3D" id="1.10.10.1830">
    <property type="entry name" value="Non-ribosomal peptide synthase, adenylation domain"/>
    <property type="match status" value="1"/>
</dbReference>
<proteinExistence type="predicted"/>
<dbReference type="EMBL" id="OJIN01000217">
    <property type="protein sequence ID" value="SPD75673.1"/>
    <property type="molecule type" value="Genomic_DNA"/>
</dbReference>
<dbReference type="Pfam" id="PF18563">
    <property type="entry name" value="TubC_N"/>
    <property type="match status" value="1"/>
</dbReference>
<sequence length="117" mass="13722">MDTVKKILNECKARGIEIRADGPHLRCKPRSLLDDNLSDAIRRNKEAILQMLDPDVLHKRIYNQIQEFNRLGISLMDFPEATRHRAFEIEQRITEVVNSGDVASFDQCLTEWRRCFH</sequence>